<dbReference type="Proteomes" id="UP001164539">
    <property type="component" value="Chromosome 3"/>
</dbReference>
<gene>
    <name evidence="1" type="ORF">OWV82_005650</name>
</gene>
<sequence>MAETRRVTQSFVAQVTPARMFKALILDSHNICPKLMFSSIQSIEFIEGDGDVGSIKQINYFEDGQVRYTRHRIEELDKEKFTCKFSFIEGDGLMEHLEFLTYEVKFEGYGTKGCVCKITNEFKPKEGVAIQQVDIQLGKDRAIGMYEVVEAHLMAYPQLYA</sequence>
<dbReference type="EMBL" id="CM051396">
    <property type="protein sequence ID" value="KAJ4722089.1"/>
    <property type="molecule type" value="Genomic_DNA"/>
</dbReference>
<keyword evidence="2" id="KW-1185">Reference proteome</keyword>
<organism evidence="1 2">
    <name type="scientific">Melia azedarach</name>
    <name type="common">Chinaberry tree</name>
    <dbReference type="NCBI Taxonomy" id="155640"/>
    <lineage>
        <taxon>Eukaryota</taxon>
        <taxon>Viridiplantae</taxon>
        <taxon>Streptophyta</taxon>
        <taxon>Embryophyta</taxon>
        <taxon>Tracheophyta</taxon>
        <taxon>Spermatophyta</taxon>
        <taxon>Magnoliopsida</taxon>
        <taxon>eudicotyledons</taxon>
        <taxon>Gunneridae</taxon>
        <taxon>Pentapetalae</taxon>
        <taxon>rosids</taxon>
        <taxon>malvids</taxon>
        <taxon>Sapindales</taxon>
        <taxon>Meliaceae</taxon>
        <taxon>Melia</taxon>
    </lineage>
</organism>
<evidence type="ECO:0000313" key="2">
    <source>
        <dbReference type="Proteomes" id="UP001164539"/>
    </source>
</evidence>
<name>A0ACC1YG06_MELAZ</name>
<reference evidence="1 2" key="1">
    <citation type="journal article" date="2023" name="Science">
        <title>Complex scaffold remodeling in plant triterpene biosynthesis.</title>
        <authorList>
            <person name="De La Pena R."/>
            <person name="Hodgson H."/>
            <person name="Liu J.C."/>
            <person name="Stephenson M.J."/>
            <person name="Martin A.C."/>
            <person name="Owen C."/>
            <person name="Harkess A."/>
            <person name="Leebens-Mack J."/>
            <person name="Jimenez L.E."/>
            <person name="Osbourn A."/>
            <person name="Sattely E.S."/>
        </authorList>
    </citation>
    <scope>NUCLEOTIDE SEQUENCE [LARGE SCALE GENOMIC DNA]</scope>
    <source>
        <strain evidence="2">cv. JPN11</strain>
        <tissue evidence="1">Leaf</tissue>
    </source>
</reference>
<accession>A0ACC1YG06</accession>
<proteinExistence type="predicted"/>
<protein>
    <submittedName>
        <fullName evidence="1">Major allergen Pru ar 1-like</fullName>
    </submittedName>
</protein>
<evidence type="ECO:0000313" key="1">
    <source>
        <dbReference type="EMBL" id="KAJ4722089.1"/>
    </source>
</evidence>
<comment type="caution">
    <text evidence="1">The sequence shown here is derived from an EMBL/GenBank/DDBJ whole genome shotgun (WGS) entry which is preliminary data.</text>
</comment>